<gene>
    <name evidence="2" type="ORF">L486_07264</name>
</gene>
<keyword evidence="3" id="KW-1185">Reference proteome</keyword>
<evidence type="ECO:0000256" key="1">
    <source>
        <dbReference type="SAM" id="MobiDB-lite"/>
    </source>
</evidence>
<feature type="compositionally biased region" description="Low complexity" evidence="1">
    <location>
        <begin position="17"/>
        <end position="26"/>
    </location>
</feature>
<accession>A0A1B9II47</accession>
<protein>
    <submittedName>
        <fullName evidence="2">Uncharacterized protein</fullName>
    </submittedName>
</protein>
<feature type="region of interest" description="Disordered" evidence="1">
    <location>
        <begin position="1"/>
        <end position="44"/>
    </location>
</feature>
<dbReference type="AlphaFoldDB" id="A0A1B9II47"/>
<evidence type="ECO:0000313" key="2">
    <source>
        <dbReference type="EMBL" id="OCF55153.1"/>
    </source>
</evidence>
<sequence length="97" mass="10357">MPEDRNRASNFSTYDASSGTSLESSSLQYLSASGRTPDIGNATPQLLTTLRSMKESGPYTANDIQWAFNKMKEHKSKTTSTAPGSDSGASEGQSCLD</sequence>
<feature type="compositionally biased region" description="Polar residues" evidence="1">
    <location>
        <begin position="78"/>
        <end position="97"/>
    </location>
</feature>
<name>A0A1B9II47_9TREE</name>
<proteinExistence type="predicted"/>
<dbReference type="Proteomes" id="UP000092583">
    <property type="component" value="Unassembled WGS sequence"/>
</dbReference>
<reference evidence="2 3" key="1">
    <citation type="submission" date="2013-07" db="EMBL/GenBank/DDBJ databases">
        <title>The Genome Sequence of Kwoniella mangroviensis CBS10435.</title>
        <authorList>
            <consortium name="The Broad Institute Genome Sequencing Platform"/>
            <person name="Cuomo C."/>
            <person name="Litvintseva A."/>
            <person name="Chen Y."/>
            <person name="Heitman J."/>
            <person name="Sun S."/>
            <person name="Springer D."/>
            <person name="Dromer F."/>
            <person name="Young S.K."/>
            <person name="Zeng Q."/>
            <person name="Gargeya S."/>
            <person name="Fitzgerald M."/>
            <person name="Abouelleil A."/>
            <person name="Alvarado L."/>
            <person name="Berlin A.M."/>
            <person name="Chapman S.B."/>
            <person name="Dewar J."/>
            <person name="Goldberg J."/>
            <person name="Griggs A."/>
            <person name="Gujja S."/>
            <person name="Hansen M."/>
            <person name="Howarth C."/>
            <person name="Imamovic A."/>
            <person name="Larimer J."/>
            <person name="McCowan C."/>
            <person name="Murphy C."/>
            <person name="Pearson M."/>
            <person name="Priest M."/>
            <person name="Roberts A."/>
            <person name="Saif S."/>
            <person name="Shea T."/>
            <person name="Sykes S."/>
            <person name="Wortman J."/>
            <person name="Nusbaum C."/>
            <person name="Birren B."/>
        </authorList>
    </citation>
    <scope>NUCLEOTIDE SEQUENCE [LARGE SCALE GENOMIC DNA]</scope>
    <source>
        <strain evidence="2 3">CBS 10435</strain>
    </source>
</reference>
<feature type="region of interest" description="Disordered" evidence="1">
    <location>
        <begin position="73"/>
        <end position="97"/>
    </location>
</feature>
<evidence type="ECO:0000313" key="3">
    <source>
        <dbReference type="Proteomes" id="UP000092583"/>
    </source>
</evidence>
<reference evidence="3" key="2">
    <citation type="submission" date="2013-12" db="EMBL/GenBank/DDBJ databases">
        <title>Evolution of pathogenesis and genome organization in the Tremellales.</title>
        <authorList>
            <person name="Cuomo C."/>
            <person name="Litvintseva A."/>
            <person name="Heitman J."/>
            <person name="Chen Y."/>
            <person name="Sun S."/>
            <person name="Springer D."/>
            <person name="Dromer F."/>
            <person name="Young S."/>
            <person name="Zeng Q."/>
            <person name="Chapman S."/>
            <person name="Gujja S."/>
            <person name="Saif S."/>
            <person name="Birren B."/>
        </authorList>
    </citation>
    <scope>NUCLEOTIDE SEQUENCE [LARGE SCALE GENOMIC DNA]</scope>
    <source>
        <strain evidence="3">CBS 10435</strain>
    </source>
</reference>
<organism evidence="2 3">
    <name type="scientific">Kwoniella mangroviensis CBS 10435</name>
    <dbReference type="NCBI Taxonomy" id="1331196"/>
    <lineage>
        <taxon>Eukaryota</taxon>
        <taxon>Fungi</taxon>
        <taxon>Dikarya</taxon>
        <taxon>Basidiomycota</taxon>
        <taxon>Agaricomycotina</taxon>
        <taxon>Tremellomycetes</taxon>
        <taxon>Tremellales</taxon>
        <taxon>Cryptococcaceae</taxon>
        <taxon>Kwoniella</taxon>
    </lineage>
</organism>
<dbReference type="EMBL" id="KI669467">
    <property type="protein sequence ID" value="OCF55153.1"/>
    <property type="molecule type" value="Genomic_DNA"/>
</dbReference>